<accession>A0AA40A0M3</accession>
<dbReference type="Gene3D" id="2.120.10.30">
    <property type="entry name" value="TolB, C-terminal domain"/>
    <property type="match status" value="1"/>
</dbReference>
<gene>
    <name evidence="3" type="ORF">B0T26DRAFT_655218</name>
</gene>
<dbReference type="GeneID" id="85321880"/>
<dbReference type="PANTHER" id="PTHR42060:SF1">
    <property type="entry name" value="NHL REPEAT-CONTAINING PROTEIN"/>
    <property type="match status" value="1"/>
</dbReference>
<reference evidence="3" key="1">
    <citation type="submission" date="2023-06" db="EMBL/GenBank/DDBJ databases">
        <title>Genome-scale phylogeny and comparative genomics of the fungal order Sordariales.</title>
        <authorList>
            <consortium name="Lawrence Berkeley National Laboratory"/>
            <person name="Hensen N."/>
            <person name="Bonometti L."/>
            <person name="Westerberg I."/>
            <person name="Brannstrom I.O."/>
            <person name="Guillou S."/>
            <person name="Cros-Aarteil S."/>
            <person name="Calhoun S."/>
            <person name="Haridas S."/>
            <person name="Kuo A."/>
            <person name="Mondo S."/>
            <person name="Pangilinan J."/>
            <person name="Riley R."/>
            <person name="LaButti K."/>
            <person name="Andreopoulos B."/>
            <person name="Lipzen A."/>
            <person name="Chen C."/>
            <person name="Yanf M."/>
            <person name="Daum C."/>
            <person name="Ng V."/>
            <person name="Clum A."/>
            <person name="Steindorff A."/>
            <person name="Ohm R."/>
            <person name="Martin F."/>
            <person name="Silar P."/>
            <person name="Natvig D."/>
            <person name="Lalanne C."/>
            <person name="Gautier V."/>
            <person name="Ament-velasquez S.L."/>
            <person name="Kruys A."/>
            <person name="Hutchinson M.I."/>
            <person name="Powell A.J."/>
            <person name="Barry K."/>
            <person name="Miller A.N."/>
            <person name="Grigoriev I.V."/>
            <person name="Debuchy R."/>
            <person name="Gladieux P."/>
            <person name="Thoren M.H."/>
            <person name="Johannesson H."/>
        </authorList>
    </citation>
    <scope>NUCLEOTIDE SEQUENCE</scope>
    <source>
        <strain evidence="3">SMH2392-1A</strain>
    </source>
</reference>
<sequence>MVRLPLILAALGAALVLPAAAADATTSALASVSTVYSFPSGSFVENLAVRANGEILVTRTTSAELVLVDPRRPGCAAVVYNFTAAGLSGMTGIAEYAPDVFAVLAGDYHFGKSVGVGSWTVFSVDLRGVRLSKVGCRALAGGNLPRVRKVALVKESQLLNGLAPHGRYVLASDTFAGLVYRVDMAEGAYAVAINSTYLSKLATPHGVNGIRVVGDTLYFANSGQSILVKVPLAADGSAAGPYTVVAHNEGPAAHYDDFAVDAEGGIYAVTASANTLVRVSADGRTQTVVAGNWNSTDIAEGTSAAFGRTACDSHVLYVTTVGGLLGPINGTVIIPGALVSIETDSRGAAGLY</sequence>
<dbReference type="Proteomes" id="UP001172101">
    <property type="component" value="Unassembled WGS sequence"/>
</dbReference>
<name>A0AA40A0M3_9PEZI</name>
<protein>
    <recommendedName>
        <fullName evidence="2">SMP-30/Gluconolactonase/LRE-like region domain-containing protein</fullName>
    </recommendedName>
</protein>
<feature type="chain" id="PRO_5041382620" description="SMP-30/Gluconolactonase/LRE-like region domain-containing protein" evidence="1">
    <location>
        <begin position="23"/>
        <end position="352"/>
    </location>
</feature>
<dbReference type="Pfam" id="PF08450">
    <property type="entry name" value="SGL"/>
    <property type="match status" value="1"/>
</dbReference>
<dbReference type="RefSeq" id="XP_060292177.1">
    <property type="nucleotide sequence ID" value="XM_060438610.1"/>
</dbReference>
<evidence type="ECO:0000259" key="2">
    <source>
        <dbReference type="Pfam" id="PF08450"/>
    </source>
</evidence>
<dbReference type="SUPFAM" id="SSF63829">
    <property type="entry name" value="Calcium-dependent phosphotriesterase"/>
    <property type="match status" value="1"/>
</dbReference>
<proteinExistence type="predicted"/>
<dbReference type="AlphaFoldDB" id="A0AA40A0M3"/>
<feature type="signal peptide" evidence="1">
    <location>
        <begin position="1"/>
        <end position="22"/>
    </location>
</feature>
<dbReference type="InterPro" id="IPR013658">
    <property type="entry name" value="SGL"/>
</dbReference>
<dbReference type="EMBL" id="JAUIRO010000007">
    <property type="protein sequence ID" value="KAK0707083.1"/>
    <property type="molecule type" value="Genomic_DNA"/>
</dbReference>
<comment type="caution">
    <text evidence="3">The sequence shown here is derived from an EMBL/GenBank/DDBJ whole genome shotgun (WGS) entry which is preliminary data.</text>
</comment>
<evidence type="ECO:0000313" key="4">
    <source>
        <dbReference type="Proteomes" id="UP001172101"/>
    </source>
</evidence>
<dbReference type="InterPro" id="IPR052998">
    <property type="entry name" value="Hetero-Diels-Alderase-like"/>
</dbReference>
<feature type="domain" description="SMP-30/Gluconolactonase/LRE-like region" evidence="2">
    <location>
        <begin position="201"/>
        <end position="320"/>
    </location>
</feature>
<keyword evidence="1" id="KW-0732">Signal</keyword>
<evidence type="ECO:0000256" key="1">
    <source>
        <dbReference type="SAM" id="SignalP"/>
    </source>
</evidence>
<evidence type="ECO:0000313" key="3">
    <source>
        <dbReference type="EMBL" id="KAK0707083.1"/>
    </source>
</evidence>
<keyword evidence="4" id="KW-1185">Reference proteome</keyword>
<dbReference type="InterPro" id="IPR011042">
    <property type="entry name" value="6-blade_b-propeller_TolB-like"/>
</dbReference>
<organism evidence="3 4">
    <name type="scientific">Lasiosphaeria miniovina</name>
    <dbReference type="NCBI Taxonomy" id="1954250"/>
    <lineage>
        <taxon>Eukaryota</taxon>
        <taxon>Fungi</taxon>
        <taxon>Dikarya</taxon>
        <taxon>Ascomycota</taxon>
        <taxon>Pezizomycotina</taxon>
        <taxon>Sordariomycetes</taxon>
        <taxon>Sordariomycetidae</taxon>
        <taxon>Sordariales</taxon>
        <taxon>Lasiosphaeriaceae</taxon>
        <taxon>Lasiosphaeria</taxon>
    </lineage>
</organism>
<dbReference type="PANTHER" id="PTHR42060">
    <property type="entry name" value="NHL REPEAT-CONTAINING PROTEIN-RELATED"/>
    <property type="match status" value="1"/>
</dbReference>